<evidence type="ECO:0000313" key="4">
    <source>
        <dbReference type="EMBL" id="RGS46496.1"/>
    </source>
</evidence>
<evidence type="ECO:0000259" key="3">
    <source>
        <dbReference type="PROSITE" id="PS51462"/>
    </source>
</evidence>
<comment type="caution">
    <text evidence="5">The sequence shown here is derived from an EMBL/GenBank/DDBJ whole genome shotgun (WGS) entry which is preliminary data.</text>
</comment>
<evidence type="ECO:0000313" key="11">
    <source>
        <dbReference type="Proteomes" id="UP000285288"/>
    </source>
</evidence>
<dbReference type="CDD" id="cd03424">
    <property type="entry name" value="NUDIX_ADPRase_Nudt5_UGPPase_Nudt14"/>
    <property type="match status" value="1"/>
</dbReference>
<accession>A0A395W9Z9</accession>
<evidence type="ECO:0000256" key="1">
    <source>
        <dbReference type="ARBA" id="ARBA00001946"/>
    </source>
</evidence>
<dbReference type="InterPro" id="IPR015797">
    <property type="entry name" value="NUDIX_hydrolase-like_dom_sf"/>
</dbReference>
<dbReference type="AlphaFoldDB" id="A0A395W9Z9"/>
<dbReference type="GO" id="GO:0019693">
    <property type="term" value="P:ribose phosphate metabolic process"/>
    <property type="evidence" value="ECO:0007669"/>
    <property type="project" value="TreeGrafter"/>
</dbReference>
<proteinExistence type="predicted"/>
<dbReference type="Proteomes" id="UP000285274">
    <property type="component" value="Unassembled WGS sequence"/>
</dbReference>
<dbReference type="Proteomes" id="UP000285288">
    <property type="component" value="Unassembled WGS sequence"/>
</dbReference>
<dbReference type="Gene3D" id="3.90.79.10">
    <property type="entry name" value="Nucleoside Triphosphate Pyrophosphohydrolase"/>
    <property type="match status" value="1"/>
</dbReference>
<evidence type="ECO:0000313" key="10">
    <source>
        <dbReference type="Proteomes" id="UP000285274"/>
    </source>
</evidence>
<dbReference type="RefSeq" id="WP_003865013.1">
    <property type="nucleotide sequence ID" value="NZ_CABLCL010000068.1"/>
</dbReference>
<dbReference type="Pfam" id="PF00293">
    <property type="entry name" value="NUDIX"/>
    <property type="match status" value="1"/>
</dbReference>
<evidence type="ECO:0000313" key="6">
    <source>
        <dbReference type="EMBL" id="RGW73793.1"/>
    </source>
</evidence>
<dbReference type="PANTHER" id="PTHR11839">
    <property type="entry name" value="UDP/ADP-SUGAR PYROPHOSPHATASE"/>
    <property type="match status" value="1"/>
</dbReference>
<name>A0A395W9Z9_9FIRM</name>
<dbReference type="GO" id="GO:0005829">
    <property type="term" value="C:cytosol"/>
    <property type="evidence" value="ECO:0007669"/>
    <property type="project" value="TreeGrafter"/>
</dbReference>
<dbReference type="EMBL" id="QRYQ01000024">
    <property type="protein sequence ID" value="RGU89683.1"/>
    <property type="molecule type" value="Genomic_DNA"/>
</dbReference>
<dbReference type="GeneID" id="66578803"/>
<evidence type="ECO:0000313" key="9">
    <source>
        <dbReference type="Proteomes" id="UP000284651"/>
    </source>
</evidence>
<keyword evidence="2 5" id="KW-0378">Hydrolase</keyword>
<dbReference type="EMBL" id="QSAT01000030">
    <property type="protein sequence ID" value="RGW73793.1"/>
    <property type="molecule type" value="Genomic_DNA"/>
</dbReference>
<dbReference type="PROSITE" id="PS51462">
    <property type="entry name" value="NUDIX"/>
    <property type="match status" value="1"/>
</dbReference>
<organism evidence="5 8">
    <name type="scientific">Holdemanella biformis</name>
    <dbReference type="NCBI Taxonomy" id="1735"/>
    <lineage>
        <taxon>Bacteria</taxon>
        <taxon>Bacillati</taxon>
        <taxon>Bacillota</taxon>
        <taxon>Erysipelotrichia</taxon>
        <taxon>Erysipelotrichales</taxon>
        <taxon>Erysipelotrichaceae</taxon>
        <taxon>Holdemanella</taxon>
    </lineage>
</organism>
<dbReference type="GO" id="GO:0006753">
    <property type="term" value="P:nucleoside phosphate metabolic process"/>
    <property type="evidence" value="ECO:0007669"/>
    <property type="project" value="TreeGrafter"/>
</dbReference>
<comment type="cofactor">
    <cofactor evidence="1">
        <name>Mg(2+)</name>
        <dbReference type="ChEBI" id="CHEBI:18420"/>
    </cofactor>
</comment>
<evidence type="ECO:0000313" key="7">
    <source>
        <dbReference type="EMBL" id="RHB08952.1"/>
    </source>
</evidence>
<dbReference type="Proteomes" id="UP000265489">
    <property type="component" value="Unassembled WGS sequence"/>
</dbReference>
<evidence type="ECO:0000256" key="2">
    <source>
        <dbReference type="ARBA" id="ARBA00022801"/>
    </source>
</evidence>
<evidence type="ECO:0000313" key="5">
    <source>
        <dbReference type="EMBL" id="RGU89683.1"/>
    </source>
</evidence>
<dbReference type="GO" id="GO:0016787">
    <property type="term" value="F:hydrolase activity"/>
    <property type="evidence" value="ECO:0007669"/>
    <property type="project" value="UniProtKB-KW"/>
</dbReference>
<dbReference type="SUPFAM" id="SSF55811">
    <property type="entry name" value="Nudix"/>
    <property type="match status" value="1"/>
</dbReference>
<sequence length="170" mass="19481">MEEKLIYKGIIFDLVQKDVKIKDKMYKRDIIRHPGGVGVICIIDGKILLVRQERPAIGKETLEIPAGKLEYGEDPMECGLRELNEETGMACDKLELLLSFVSTPGFCDERIWIYKAIHPRMADVKLSLDEDEEIDTLWLDLETAYEYTRNGKIDDGKTVIAISQMMAERK</sequence>
<protein>
    <submittedName>
        <fullName evidence="5">NUDIX hydrolase</fullName>
    </submittedName>
</protein>
<dbReference type="Proteomes" id="UP000284651">
    <property type="component" value="Unassembled WGS sequence"/>
</dbReference>
<dbReference type="FunFam" id="3.90.79.10:FF:000024">
    <property type="entry name" value="ADP-ribose pyrophosphatase"/>
    <property type="match status" value="1"/>
</dbReference>
<dbReference type="PANTHER" id="PTHR11839:SF18">
    <property type="entry name" value="NUDIX HYDROLASE DOMAIN-CONTAINING PROTEIN"/>
    <property type="match status" value="1"/>
</dbReference>
<feature type="domain" description="Nudix hydrolase" evidence="3">
    <location>
        <begin position="32"/>
        <end position="161"/>
    </location>
</feature>
<dbReference type="InterPro" id="IPR000086">
    <property type="entry name" value="NUDIX_hydrolase_dom"/>
</dbReference>
<reference evidence="8 9" key="1">
    <citation type="submission" date="2018-08" db="EMBL/GenBank/DDBJ databases">
        <title>A genome reference for cultivated species of the human gut microbiota.</title>
        <authorList>
            <person name="Zou Y."/>
            <person name="Xue W."/>
            <person name="Luo G."/>
        </authorList>
    </citation>
    <scope>NUCLEOTIDE SEQUENCE [LARGE SCALE GENOMIC DNA]</scope>
    <source>
        <strain evidence="6 9">AF10-31</strain>
        <strain evidence="5 8">AF15-20</strain>
        <strain evidence="4 10">AF22-10AC</strain>
        <strain evidence="7 11">AM42-13AC</strain>
    </source>
</reference>
<dbReference type="EMBL" id="QRVM01000022">
    <property type="protein sequence ID" value="RGS46496.1"/>
    <property type="molecule type" value="Genomic_DNA"/>
</dbReference>
<dbReference type="EMBL" id="QSGD01000004">
    <property type="protein sequence ID" value="RHB08952.1"/>
    <property type="molecule type" value="Genomic_DNA"/>
</dbReference>
<evidence type="ECO:0000313" key="8">
    <source>
        <dbReference type="Proteomes" id="UP000265489"/>
    </source>
</evidence>
<gene>
    <name evidence="7" type="ORF">DW907_02120</name>
    <name evidence="6" type="ORF">DWV56_08995</name>
    <name evidence="5" type="ORF">DWW32_10335</name>
    <name evidence="4" type="ORF">DWX92_06025</name>
</gene>